<reference evidence="1" key="1">
    <citation type="submission" date="2020-03" db="EMBL/GenBank/DDBJ databases">
        <title>The deep terrestrial virosphere.</title>
        <authorList>
            <person name="Holmfeldt K."/>
            <person name="Nilsson E."/>
            <person name="Simone D."/>
            <person name="Lopez-Fernandez M."/>
            <person name="Wu X."/>
            <person name="de Brujin I."/>
            <person name="Lundin D."/>
            <person name="Andersson A."/>
            <person name="Bertilsson S."/>
            <person name="Dopson M."/>
        </authorList>
    </citation>
    <scope>NUCLEOTIDE SEQUENCE</scope>
    <source>
        <strain evidence="1">MM415B08288</strain>
    </source>
</reference>
<dbReference type="EMBL" id="MT143407">
    <property type="protein sequence ID" value="QJA96504.1"/>
    <property type="molecule type" value="Genomic_DNA"/>
</dbReference>
<organism evidence="1">
    <name type="scientific">viral metagenome</name>
    <dbReference type="NCBI Taxonomy" id="1070528"/>
    <lineage>
        <taxon>unclassified sequences</taxon>
        <taxon>metagenomes</taxon>
        <taxon>organismal metagenomes</taxon>
    </lineage>
</organism>
<evidence type="ECO:0000313" key="1">
    <source>
        <dbReference type="EMBL" id="QJA96504.1"/>
    </source>
</evidence>
<accession>A0A6M3LSL1</accession>
<gene>
    <name evidence="1" type="ORF">MM415B08288_0002</name>
</gene>
<dbReference type="AlphaFoldDB" id="A0A6M3LSL1"/>
<protein>
    <submittedName>
        <fullName evidence="1">Uncharacterized protein</fullName>
    </submittedName>
</protein>
<proteinExistence type="predicted"/>
<sequence length="85" mass="8848">MNTDKTVTPLQAAAIALGEYVGFTDYDEHDEHVYTGEARAVVAAYLNAAQDGCPGHMYCGVLGGDLCSHTGASWLLAELTEGGGV</sequence>
<name>A0A6M3LSL1_9ZZZZ</name>